<feature type="transmembrane region" description="Helical" evidence="11">
    <location>
        <begin position="16"/>
        <end position="40"/>
    </location>
</feature>
<name>K1TYW6_9ZZZZ</name>
<dbReference type="AlphaFoldDB" id="K1TYW6"/>
<dbReference type="SUPFAM" id="SSF53955">
    <property type="entry name" value="Lysozyme-like"/>
    <property type="match status" value="1"/>
</dbReference>
<dbReference type="InterPro" id="IPR001264">
    <property type="entry name" value="Glyco_trans_51"/>
</dbReference>
<keyword evidence="11" id="KW-0812">Transmembrane</keyword>
<dbReference type="InterPro" id="IPR050396">
    <property type="entry name" value="Glycosyltr_51/Transpeptidase"/>
</dbReference>
<keyword evidence="11" id="KW-1133">Transmembrane helix</keyword>
<dbReference type="Gene3D" id="1.10.3810.10">
    <property type="entry name" value="Biosynthetic peptidoglycan transglycosylase-like"/>
    <property type="match status" value="1"/>
</dbReference>
<keyword evidence="4" id="KW-0808">Transferase</keyword>
<evidence type="ECO:0000256" key="8">
    <source>
        <dbReference type="ARBA" id="ARBA00023316"/>
    </source>
</evidence>
<sequence length="173" mass="19045">MTQPKKSGIGPKTIKWIWAIAFAPFVLLALMLALTALGVFGRMPSFEELENPRSNLATEVYSEDGKVIGTFFVQNRSYVQYADLFPADSTLHIRLDGREVPPIVAALIATEDVRFRSHSGIDIPSLARVAVKTVLMQNTSQGGGSTITQQLAKNLFPRDTARNRGRVARMAKL</sequence>
<dbReference type="PANTHER" id="PTHR32282">
    <property type="entry name" value="BINDING PROTEIN TRANSPEPTIDASE, PUTATIVE-RELATED"/>
    <property type="match status" value="1"/>
</dbReference>
<keyword evidence="3" id="KW-0328">Glycosyltransferase</keyword>
<dbReference type="EMBL" id="AJWZ01004767">
    <property type="protein sequence ID" value="EKC64476.1"/>
    <property type="molecule type" value="Genomic_DNA"/>
</dbReference>
<keyword evidence="7 11" id="KW-0472">Membrane</keyword>
<evidence type="ECO:0000256" key="1">
    <source>
        <dbReference type="ARBA" id="ARBA00004236"/>
    </source>
</evidence>
<evidence type="ECO:0000256" key="11">
    <source>
        <dbReference type="SAM" id="Phobius"/>
    </source>
</evidence>
<keyword evidence="5" id="KW-0133">Cell shape</keyword>
<keyword evidence="6" id="KW-0573">Peptidoglycan synthesis</keyword>
<evidence type="ECO:0000256" key="7">
    <source>
        <dbReference type="ARBA" id="ARBA00023136"/>
    </source>
</evidence>
<proteinExistence type="predicted"/>
<dbReference type="GO" id="GO:0008955">
    <property type="term" value="F:peptidoglycan glycosyltransferase activity"/>
    <property type="evidence" value="ECO:0007669"/>
    <property type="project" value="UniProtKB-EC"/>
</dbReference>
<evidence type="ECO:0000256" key="5">
    <source>
        <dbReference type="ARBA" id="ARBA00022960"/>
    </source>
</evidence>
<feature type="non-terminal residue" evidence="13">
    <location>
        <position position="173"/>
    </location>
</feature>
<evidence type="ECO:0000256" key="6">
    <source>
        <dbReference type="ARBA" id="ARBA00022984"/>
    </source>
</evidence>
<dbReference type="GO" id="GO:0005886">
    <property type="term" value="C:plasma membrane"/>
    <property type="evidence" value="ECO:0007669"/>
    <property type="project" value="UniProtKB-SubCell"/>
</dbReference>
<protein>
    <recommendedName>
        <fullName evidence="9">peptidoglycan glycosyltransferase</fullName>
        <ecNumber evidence="9">2.4.99.28</ecNumber>
    </recommendedName>
</protein>
<evidence type="ECO:0000256" key="2">
    <source>
        <dbReference type="ARBA" id="ARBA00022475"/>
    </source>
</evidence>
<evidence type="ECO:0000256" key="10">
    <source>
        <dbReference type="ARBA" id="ARBA00049902"/>
    </source>
</evidence>
<keyword evidence="8" id="KW-0961">Cell wall biogenesis/degradation</keyword>
<dbReference type="EC" id="2.4.99.28" evidence="9"/>
<dbReference type="Pfam" id="PF00912">
    <property type="entry name" value="Transgly"/>
    <property type="match status" value="1"/>
</dbReference>
<comment type="subcellular location">
    <subcellularLocation>
        <location evidence="1">Cell membrane</location>
    </subcellularLocation>
</comment>
<evidence type="ECO:0000256" key="9">
    <source>
        <dbReference type="ARBA" id="ARBA00044770"/>
    </source>
</evidence>
<comment type="catalytic activity">
    <reaction evidence="10">
        <text>[GlcNAc-(1-&gt;4)-Mur2Ac(oyl-L-Ala-gamma-D-Glu-L-Lys-D-Ala-D-Ala)](n)-di-trans,octa-cis-undecaprenyl diphosphate + beta-D-GlcNAc-(1-&gt;4)-Mur2Ac(oyl-L-Ala-gamma-D-Glu-L-Lys-D-Ala-D-Ala)-di-trans,octa-cis-undecaprenyl diphosphate = [GlcNAc-(1-&gt;4)-Mur2Ac(oyl-L-Ala-gamma-D-Glu-L-Lys-D-Ala-D-Ala)](n+1)-di-trans,octa-cis-undecaprenyl diphosphate + di-trans,octa-cis-undecaprenyl diphosphate + H(+)</text>
        <dbReference type="Rhea" id="RHEA:23708"/>
        <dbReference type="Rhea" id="RHEA-COMP:9602"/>
        <dbReference type="Rhea" id="RHEA-COMP:9603"/>
        <dbReference type="ChEBI" id="CHEBI:15378"/>
        <dbReference type="ChEBI" id="CHEBI:58405"/>
        <dbReference type="ChEBI" id="CHEBI:60033"/>
        <dbReference type="ChEBI" id="CHEBI:78435"/>
        <dbReference type="EC" id="2.4.99.28"/>
    </reaction>
</comment>
<dbReference type="GO" id="GO:0009252">
    <property type="term" value="P:peptidoglycan biosynthetic process"/>
    <property type="evidence" value="ECO:0007669"/>
    <property type="project" value="UniProtKB-KW"/>
</dbReference>
<reference evidence="13" key="1">
    <citation type="journal article" date="2013" name="Environ. Microbiol.">
        <title>Microbiota from the distal guts of lean and obese adolescents exhibit partial functional redundancy besides clear differences in community structure.</title>
        <authorList>
            <person name="Ferrer M."/>
            <person name="Ruiz A."/>
            <person name="Lanza F."/>
            <person name="Haange S.B."/>
            <person name="Oberbach A."/>
            <person name="Till H."/>
            <person name="Bargiela R."/>
            <person name="Campoy C."/>
            <person name="Segura M.T."/>
            <person name="Richter M."/>
            <person name="von Bergen M."/>
            <person name="Seifert J."/>
            <person name="Suarez A."/>
        </authorList>
    </citation>
    <scope>NUCLEOTIDE SEQUENCE</scope>
</reference>
<dbReference type="GO" id="GO:0008360">
    <property type="term" value="P:regulation of cell shape"/>
    <property type="evidence" value="ECO:0007669"/>
    <property type="project" value="UniProtKB-KW"/>
</dbReference>
<feature type="domain" description="Glycosyl transferase family 51" evidence="12">
    <location>
        <begin position="99"/>
        <end position="160"/>
    </location>
</feature>
<dbReference type="PANTHER" id="PTHR32282:SF11">
    <property type="entry name" value="PENICILLIN-BINDING PROTEIN 1B"/>
    <property type="match status" value="1"/>
</dbReference>
<gene>
    <name evidence="13" type="ORF">OBE_06949</name>
</gene>
<evidence type="ECO:0000313" key="13">
    <source>
        <dbReference type="EMBL" id="EKC64476.1"/>
    </source>
</evidence>
<evidence type="ECO:0000259" key="12">
    <source>
        <dbReference type="Pfam" id="PF00912"/>
    </source>
</evidence>
<dbReference type="InterPro" id="IPR023346">
    <property type="entry name" value="Lysozyme-like_dom_sf"/>
</dbReference>
<evidence type="ECO:0000256" key="4">
    <source>
        <dbReference type="ARBA" id="ARBA00022679"/>
    </source>
</evidence>
<accession>K1TYW6</accession>
<dbReference type="InterPro" id="IPR036950">
    <property type="entry name" value="PBP_transglycosylase"/>
</dbReference>
<dbReference type="GO" id="GO:0030288">
    <property type="term" value="C:outer membrane-bounded periplasmic space"/>
    <property type="evidence" value="ECO:0007669"/>
    <property type="project" value="TreeGrafter"/>
</dbReference>
<dbReference type="GO" id="GO:0071555">
    <property type="term" value="P:cell wall organization"/>
    <property type="evidence" value="ECO:0007669"/>
    <property type="project" value="UniProtKB-KW"/>
</dbReference>
<organism evidence="13">
    <name type="scientific">human gut metagenome</name>
    <dbReference type="NCBI Taxonomy" id="408170"/>
    <lineage>
        <taxon>unclassified sequences</taxon>
        <taxon>metagenomes</taxon>
        <taxon>organismal metagenomes</taxon>
    </lineage>
</organism>
<evidence type="ECO:0000256" key="3">
    <source>
        <dbReference type="ARBA" id="ARBA00022676"/>
    </source>
</evidence>
<comment type="caution">
    <text evidence="13">The sequence shown here is derived from an EMBL/GenBank/DDBJ whole genome shotgun (WGS) entry which is preliminary data.</text>
</comment>
<keyword evidence="2" id="KW-1003">Cell membrane</keyword>